<dbReference type="Pfam" id="PF00271">
    <property type="entry name" value="Helicase_C"/>
    <property type="match status" value="1"/>
</dbReference>
<evidence type="ECO:0000256" key="8">
    <source>
        <dbReference type="ARBA" id="ARBA00023235"/>
    </source>
</evidence>
<comment type="catalytic activity">
    <reaction evidence="9">
        <text>Couples ATP hydrolysis with the unwinding of duplex DNA by translocating in the 3'-5' direction.</text>
        <dbReference type="EC" id="5.6.2.4"/>
    </reaction>
</comment>
<evidence type="ECO:0000256" key="3">
    <source>
        <dbReference type="ARBA" id="ARBA00022741"/>
    </source>
</evidence>
<dbReference type="GO" id="GO:0003677">
    <property type="term" value="F:DNA binding"/>
    <property type="evidence" value="ECO:0007669"/>
    <property type="project" value="UniProtKB-KW"/>
</dbReference>
<evidence type="ECO:0000256" key="7">
    <source>
        <dbReference type="ARBA" id="ARBA00023125"/>
    </source>
</evidence>
<evidence type="ECO:0000256" key="10">
    <source>
        <dbReference type="ARBA" id="ARBA00034808"/>
    </source>
</evidence>
<dbReference type="SMART" id="SM00490">
    <property type="entry name" value="HELICc"/>
    <property type="match status" value="1"/>
</dbReference>
<dbReference type="GO" id="GO:0046872">
    <property type="term" value="F:metal ion binding"/>
    <property type="evidence" value="ECO:0007669"/>
    <property type="project" value="UniProtKB-KW"/>
</dbReference>
<sequence length="551" mass="60499">MPEHPARSDPPHAARDELRRAARDTFGWDRLRPEQLTAMERLLEGHDVLVVMPTGAGKSAIYQVPALLLPGPTVVVSPLIALQRDQVGQLADSAAPDAVAVNSAQRARDSERAWDAVGAGDAEYLFLAPEQLAKDDVLADLERSRPTLFVVDEAHCVSAWGHDFRPDYLLLRHVVARLGRPRVLALTATASGPVRDDIVRHLGLRDPVRVVTGFDRPNLHLAVRHVGTEEDKRAALLDRVAEADPPGLVYAATRKDTEHYAAELADRGVRVAAFHAGLPAAERRRVHEDFLADRLDVVVATSAFGMGIDTPNVRFVVHASVPDSLDSYYQQIGRAGRDDERADALLLYRPEDLGLQRFLTAGAVDTGAVREVADTVRAHEGPISPEELDDEVDASHRRALTGLTLLEQVDAVRATDDGFVYADGGPEPERATAEAAETFEHRKELDRTRIEMLRDYAETRSCRRQFLLGYFGESLDEPCGFCDTCEAGTAAAHAPPADPEFPPETRVRHTEWGEGTVVNQEADRLTVLFDEAGYRTLSLPAVREHDLLGEA</sequence>
<dbReference type="SMART" id="SM00487">
    <property type="entry name" value="DEXDc"/>
    <property type="match status" value="1"/>
</dbReference>
<dbReference type="OrthoDB" id="9760034at2"/>
<dbReference type="Pfam" id="PF00270">
    <property type="entry name" value="DEAD"/>
    <property type="match status" value="1"/>
</dbReference>
<dbReference type="SUPFAM" id="SSF52540">
    <property type="entry name" value="P-loop containing nucleoside triphosphate hydrolases"/>
    <property type="match status" value="1"/>
</dbReference>
<dbReference type="InterPro" id="IPR014001">
    <property type="entry name" value="Helicase_ATP-bd"/>
</dbReference>
<gene>
    <name evidence="15" type="ORF">SAMN05421810_10837</name>
</gene>
<organism evidence="15 16">
    <name type="scientific">Amycolatopsis arida</name>
    <dbReference type="NCBI Taxonomy" id="587909"/>
    <lineage>
        <taxon>Bacteria</taxon>
        <taxon>Bacillati</taxon>
        <taxon>Actinomycetota</taxon>
        <taxon>Actinomycetes</taxon>
        <taxon>Pseudonocardiales</taxon>
        <taxon>Pseudonocardiaceae</taxon>
        <taxon>Amycolatopsis</taxon>
    </lineage>
</organism>
<dbReference type="InterPro" id="IPR004589">
    <property type="entry name" value="DNA_helicase_ATP-dep_RecQ"/>
</dbReference>
<evidence type="ECO:0000256" key="2">
    <source>
        <dbReference type="ARBA" id="ARBA00022723"/>
    </source>
</evidence>
<dbReference type="GO" id="GO:0006310">
    <property type="term" value="P:DNA recombination"/>
    <property type="evidence" value="ECO:0007669"/>
    <property type="project" value="InterPro"/>
</dbReference>
<dbReference type="InterPro" id="IPR027417">
    <property type="entry name" value="P-loop_NTPase"/>
</dbReference>
<dbReference type="GO" id="GO:0005737">
    <property type="term" value="C:cytoplasm"/>
    <property type="evidence" value="ECO:0007669"/>
    <property type="project" value="TreeGrafter"/>
</dbReference>
<dbReference type="EMBL" id="FOWW01000008">
    <property type="protein sequence ID" value="SFQ48745.1"/>
    <property type="molecule type" value="Genomic_DNA"/>
</dbReference>
<protein>
    <recommendedName>
        <fullName evidence="11">ATP-dependent DNA helicase RecQ</fullName>
        <ecNumber evidence="10">5.6.2.4</ecNumber>
    </recommendedName>
    <alternativeName>
        <fullName evidence="12">DNA 3'-5' helicase RecQ</fullName>
    </alternativeName>
</protein>
<keyword evidence="4" id="KW-0378">Hydrolase</keyword>
<dbReference type="CDD" id="cd17920">
    <property type="entry name" value="DEXHc_RecQ"/>
    <property type="match status" value="1"/>
</dbReference>
<keyword evidence="5 15" id="KW-0347">Helicase</keyword>
<keyword evidence="2" id="KW-0479">Metal-binding</keyword>
<dbReference type="GO" id="GO:0043138">
    <property type="term" value="F:3'-5' DNA helicase activity"/>
    <property type="evidence" value="ECO:0007669"/>
    <property type="project" value="UniProtKB-EC"/>
</dbReference>
<keyword evidence="7" id="KW-0238">DNA-binding</keyword>
<dbReference type="AlphaFoldDB" id="A0A1I5YXH1"/>
<evidence type="ECO:0000256" key="1">
    <source>
        <dbReference type="ARBA" id="ARBA00005446"/>
    </source>
</evidence>
<evidence type="ECO:0000313" key="16">
    <source>
        <dbReference type="Proteomes" id="UP000198727"/>
    </source>
</evidence>
<comment type="similarity">
    <text evidence="1">Belongs to the helicase family. RecQ subfamily.</text>
</comment>
<evidence type="ECO:0000259" key="13">
    <source>
        <dbReference type="PROSITE" id="PS51192"/>
    </source>
</evidence>
<evidence type="ECO:0000313" key="15">
    <source>
        <dbReference type="EMBL" id="SFQ48745.1"/>
    </source>
</evidence>
<keyword evidence="3" id="KW-0547">Nucleotide-binding</keyword>
<keyword evidence="16" id="KW-1185">Reference proteome</keyword>
<dbReference type="InterPro" id="IPR011545">
    <property type="entry name" value="DEAD/DEAH_box_helicase_dom"/>
</dbReference>
<dbReference type="PANTHER" id="PTHR13710">
    <property type="entry name" value="DNA HELICASE RECQ FAMILY MEMBER"/>
    <property type="match status" value="1"/>
</dbReference>
<dbReference type="GO" id="GO:0030894">
    <property type="term" value="C:replisome"/>
    <property type="evidence" value="ECO:0007669"/>
    <property type="project" value="TreeGrafter"/>
</dbReference>
<dbReference type="PROSITE" id="PS51192">
    <property type="entry name" value="HELICASE_ATP_BIND_1"/>
    <property type="match status" value="1"/>
</dbReference>
<dbReference type="InterPro" id="IPR001650">
    <property type="entry name" value="Helicase_C-like"/>
</dbReference>
<evidence type="ECO:0000256" key="5">
    <source>
        <dbReference type="ARBA" id="ARBA00022806"/>
    </source>
</evidence>
<dbReference type="GO" id="GO:0009378">
    <property type="term" value="F:four-way junction helicase activity"/>
    <property type="evidence" value="ECO:0007669"/>
    <property type="project" value="TreeGrafter"/>
</dbReference>
<keyword evidence="8" id="KW-0413">Isomerase</keyword>
<feature type="domain" description="Helicase C-terminal" evidence="14">
    <location>
        <begin position="235"/>
        <end position="389"/>
    </location>
</feature>
<dbReference type="Pfam" id="PF16124">
    <property type="entry name" value="RecQ_Zn_bind"/>
    <property type="match status" value="1"/>
</dbReference>
<dbReference type="Gene3D" id="3.40.50.300">
    <property type="entry name" value="P-loop containing nucleotide triphosphate hydrolases"/>
    <property type="match status" value="2"/>
</dbReference>
<dbReference type="PROSITE" id="PS51194">
    <property type="entry name" value="HELICASE_CTER"/>
    <property type="match status" value="1"/>
</dbReference>
<dbReference type="GO" id="GO:0006281">
    <property type="term" value="P:DNA repair"/>
    <property type="evidence" value="ECO:0007669"/>
    <property type="project" value="TreeGrafter"/>
</dbReference>
<dbReference type="RefSeq" id="WP_092533186.1">
    <property type="nucleotide sequence ID" value="NZ_FOWW01000008.1"/>
</dbReference>
<accession>A0A1I5YXH1</accession>
<evidence type="ECO:0000256" key="9">
    <source>
        <dbReference type="ARBA" id="ARBA00034617"/>
    </source>
</evidence>
<name>A0A1I5YXH1_9PSEU</name>
<dbReference type="InterPro" id="IPR032284">
    <property type="entry name" value="RecQ_Zn-bd"/>
</dbReference>
<evidence type="ECO:0000259" key="14">
    <source>
        <dbReference type="PROSITE" id="PS51194"/>
    </source>
</evidence>
<dbReference type="GO" id="GO:0043590">
    <property type="term" value="C:bacterial nucleoid"/>
    <property type="evidence" value="ECO:0007669"/>
    <property type="project" value="TreeGrafter"/>
</dbReference>
<keyword evidence="6" id="KW-0067">ATP-binding</keyword>
<evidence type="ECO:0000256" key="11">
    <source>
        <dbReference type="ARBA" id="ARBA00044535"/>
    </source>
</evidence>
<evidence type="ECO:0000256" key="12">
    <source>
        <dbReference type="ARBA" id="ARBA00044550"/>
    </source>
</evidence>
<dbReference type="Proteomes" id="UP000198727">
    <property type="component" value="Unassembled WGS sequence"/>
</dbReference>
<evidence type="ECO:0000256" key="4">
    <source>
        <dbReference type="ARBA" id="ARBA00022801"/>
    </source>
</evidence>
<dbReference type="PANTHER" id="PTHR13710:SF105">
    <property type="entry name" value="ATP-DEPENDENT DNA HELICASE Q1"/>
    <property type="match status" value="1"/>
</dbReference>
<feature type="domain" description="Helicase ATP-binding" evidence="13">
    <location>
        <begin position="39"/>
        <end position="208"/>
    </location>
</feature>
<dbReference type="GO" id="GO:0005524">
    <property type="term" value="F:ATP binding"/>
    <property type="evidence" value="ECO:0007669"/>
    <property type="project" value="UniProtKB-KW"/>
</dbReference>
<evidence type="ECO:0000256" key="6">
    <source>
        <dbReference type="ARBA" id="ARBA00022840"/>
    </source>
</evidence>
<reference evidence="16" key="1">
    <citation type="submission" date="2016-10" db="EMBL/GenBank/DDBJ databases">
        <authorList>
            <person name="Varghese N."/>
            <person name="Submissions S."/>
        </authorList>
    </citation>
    <scope>NUCLEOTIDE SEQUENCE [LARGE SCALE GENOMIC DNA]</scope>
    <source>
        <strain evidence="16">CGMCC 4.5579</strain>
    </source>
</reference>
<dbReference type="STRING" id="587909.SAMN05421810_10837"/>
<dbReference type="NCBIfam" id="TIGR00614">
    <property type="entry name" value="recQ_fam"/>
    <property type="match status" value="1"/>
</dbReference>
<dbReference type="EC" id="5.6.2.4" evidence="10"/>
<dbReference type="GO" id="GO:0016787">
    <property type="term" value="F:hydrolase activity"/>
    <property type="evidence" value="ECO:0007669"/>
    <property type="project" value="UniProtKB-KW"/>
</dbReference>
<proteinExistence type="inferred from homology"/>